<keyword evidence="7 9" id="KW-0067">ATP-binding</keyword>
<dbReference type="InterPro" id="IPR036393">
    <property type="entry name" value="AceGlu_kinase-like_sf"/>
</dbReference>
<proteinExistence type="inferred from homology"/>
<dbReference type="HAMAP" id="MF_00082">
    <property type="entry name" value="ArgB"/>
    <property type="match status" value="1"/>
</dbReference>
<name>A0A2W1NPV4_9FLAO</name>
<comment type="function">
    <text evidence="9">Catalyzes the ATP-dependent phosphorylation of N-acetyl-L-glutamate.</text>
</comment>
<dbReference type="GO" id="GO:0005524">
    <property type="term" value="F:ATP binding"/>
    <property type="evidence" value="ECO:0007669"/>
    <property type="project" value="UniProtKB-UniRule"/>
</dbReference>
<dbReference type="UniPathway" id="UPA00068">
    <property type="reaction ID" value="UER00107"/>
</dbReference>
<comment type="subcellular location">
    <subcellularLocation>
        <location evidence="9">Cytoplasm</location>
    </subcellularLocation>
</comment>
<evidence type="ECO:0000256" key="9">
    <source>
        <dbReference type="HAMAP-Rule" id="MF_00082"/>
    </source>
</evidence>
<gene>
    <name evidence="9 11" type="primary">argB</name>
    <name evidence="11" type="ORF">DNU06_07480</name>
</gene>
<feature type="domain" description="Aspartate/glutamate/uridylate kinase" evidence="10">
    <location>
        <begin position="4"/>
        <end position="243"/>
    </location>
</feature>
<dbReference type="OrthoDB" id="9803155at2"/>
<feature type="binding site" evidence="9">
    <location>
        <position position="63"/>
    </location>
    <ligand>
        <name>substrate</name>
    </ligand>
</feature>
<feature type="binding site" evidence="9">
    <location>
        <position position="158"/>
    </location>
    <ligand>
        <name>substrate</name>
    </ligand>
</feature>
<evidence type="ECO:0000259" key="10">
    <source>
        <dbReference type="Pfam" id="PF00696"/>
    </source>
</evidence>
<evidence type="ECO:0000256" key="4">
    <source>
        <dbReference type="ARBA" id="ARBA00022679"/>
    </source>
</evidence>
<keyword evidence="4 9" id="KW-0808">Transferase</keyword>
<comment type="catalytic activity">
    <reaction evidence="8 9">
        <text>N-acetyl-L-glutamate + ATP = N-acetyl-L-glutamyl 5-phosphate + ADP</text>
        <dbReference type="Rhea" id="RHEA:14629"/>
        <dbReference type="ChEBI" id="CHEBI:30616"/>
        <dbReference type="ChEBI" id="CHEBI:44337"/>
        <dbReference type="ChEBI" id="CHEBI:57936"/>
        <dbReference type="ChEBI" id="CHEBI:456216"/>
        <dbReference type="EC" id="2.7.2.8"/>
    </reaction>
</comment>
<sequence>MKNKLVVIKIGGNIIDDDAALASFLTDFSQLKQDKILIHGGGKIATRLNDKLGIKTIMNEGRRITSSDNLDTTTMVYAGLINKKIVGKLQGYSCNALGLSGSDANCILATKRPSTPIDFGWVGDVVSINNTTINLFLENNITPVFCALSHDGNGQLLNTNADTVAAEIAVAMSDAYDVELIYCFEKKGVLMDVLDEDSLIQTINSQDYACLKQKKIINEGMLPKMENCFYALNNHVNKVIIGNPKVISDQGYLCTTLIL</sequence>
<dbReference type="InterPro" id="IPR001048">
    <property type="entry name" value="Asp/Glu/Uridylate_kinase"/>
</dbReference>
<protein>
    <recommendedName>
        <fullName evidence="9">Acetylglutamate kinase</fullName>
        <ecNumber evidence="9">2.7.2.8</ecNumber>
    </recommendedName>
    <alternativeName>
        <fullName evidence="9">N-acetyl-L-glutamate 5-phosphotransferase</fullName>
    </alternativeName>
    <alternativeName>
        <fullName evidence="9">NAG kinase</fullName>
        <shortName evidence="9">NAGK</shortName>
    </alternativeName>
</protein>
<keyword evidence="5 9" id="KW-0547">Nucleotide-binding</keyword>
<accession>A0A2W1NPV4</accession>
<dbReference type="GO" id="GO:0042450">
    <property type="term" value="P:L-arginine biosynthetic process via ornithine"/>
    <property type="evidence" value="ECO:0007669"/>
    <property type="project" value="UniProtKB-UniRule"/>
</dbReference>
<dbReference type="InterPro" id="IPR037528">
    <property type="entry name" value="ArgB"/>
</dbReference>
<evidence type="ECO:0000256" key="1">
    <source>
        <dbReference type="ARBA" id="ARBA00004828"/>
    </source>
</evidence>
<comment type="caution">
    <text evidence="11">The sequence shown here is derived from an EMBL/GenBank/DDBJ whole genome shotgun (WGS) entry which is preliminary data.</text>
</comment>
<evidence type="ECO:0000256" key="8">
    <source>
        <dbReference type="ARBA" id="ARBA00048141"/>
    </source>
</evidence>
<evidence type="ECO:0000256" key="3">
    <source>
        <dbReference type="ARBA" id="ARBA00022605"/>
    </source>
</evidence>
<dbReference type="Gene3D" id="3.40.1160.10">
    <property type="entry name" value="Acetylglutamate kinase-like"/>
    <property type="match status" value="1"/>
</dbReference>
<dbReference type="PANTHER" id="PTHR23342:SF0">
    <property type="entry name" value="N-ACETYLGLUTAMATE SYNTHASE, MITOCHONDRIAL"/>
    <property type="match status" value="1"/>
</dbReference>
<evidence type="ECO:0000256" key="6">
    <source>
        <dbReference type="ARBA" id="ARBA00022777"/>
    </source>
</evidence>
<keyword evidence="12" id="KW-1185">Reference proteome</keyword>
<keyword evidence="2 9" id="KW-0055">Arginine biosynthesis</keyword>
<evidence type="ECO:0000313" key="11">
    <source>
        <dbReference type="EMBL" id="PZE17662.1"/>
    </source>
</evidence>
<dbReference type="Proteomes" id="UP000249248">
    <property type="component" value="Unassembled WGS sequence"/>
</dbReference>
<dbReference type="AlphaFoldDB" id="A0A2W1NPV4"/>
<dbReference type="GO" id="GO:0003991">
    <property type="term" value="F:acetylglutamate kinase activity"/>
    <property type="evidence" value="ECO:0007669"/>
    <property type="project" value="UniProtKB-UniRule"/>
</dbReference>
<dbReference type="EMBL" id="QKSB01000003">
    <property type="protein sequence ID" value="PZE17662.1"/>
    <property type="molecule type" value="Genomic_DNA"/>
</dbReference>
<dbReference type="CDD" id="cd04238">
    <property type="entry name" value="AAK_NAGK-like"/>
    <property type="match status" value="1"/>
</dbReference>
<evidence type="ECO:0000256" key="2">
    <source>
        <dbReference type="ARBA" id="ARBA00022571"/>
    </source>
</evidence>
<evidence type="ECO:0000313" key="12">
    <source>
        <dbReference type="Proteomes" id="UP000249248"/>
    </source>
</evidence>
<dbReference type="PANTHER" id="PTHR23342">
    <property type="entry name" value="N-ACETYLGLUTAMATE SYNTHASE"/>
    <property type="match status" value="1"/>
</dbReference>
<dbReference type="InterPro" id="IPR004662">
    <property type="entry name" value="AcgluKinase_fam"/>
</dbReference>
<comment type="similarity">
    <text evidence="9">Belongs to the acetylglutamate kinase family. ArgB subfamily.</text>
</comment>
<dbReference type="NCBIfam" id="TIGR00761">
    <property type="entry name" value="argB"/>
    <property type="match status" value="1"/>
</dbReference>
<evidence type="ECO:0000256" key="7">
    <source>
        <dbReference type="ARBA" id="ARBA00022840"/>
    </source>
</evidence>
<feature type="binding site" evidence="9">
    <location>
        <begin position="41"/>
        <end position="42"/>
    </location>
    <ligand>
        <name>substrate</name>
    </ligand>
</feature>
<dbReference type="SUPFAM" id="SSF53633">
    <property type="entry name" value="Carbamate kinase-like"/>
    <property type="match status" value="1"/>
</dbReference>
<feature type="site" description="Transition state stabilizer" evidence="9">
    <location>
        <position position="9"/>
    </location>
</feature>
<reference evidence="11 12" key="1">
    <citation type="submission" date="2018-06" db="EMBL/GenBank/DDBJ databases">
        <title>The draft genome sequence of Crocinitomix sp. SM1701.</title>
        <authorList>
            <person name="Zhang X."/>
        </authorList>
    </citation>
    <scope>NUCLEOTIDE SEQUENCE [LARGE SCALE GENOMIC DNA]</scope>
    <source>
        <strain evidence="11 12">SM1701</strain>
    </source>
</reference>
<evidence type="ECO:0000256" key="5">
    <source>
        <dbReference type="ARBA" id="ARBA00022741"/>
    </source>
</evidence>
<dbReference type="Pfam" id="PF00696">
    <property type="entry name" value="AA_kinase"/>
    <property type="match status" value="1"/>
</dbReference>
<feature type="site" description="Transition state stabilizer" evidence="9">
    <location>
        <position position="224"/>
    </location>
</feature>
<keyword evidence="6 9" id="KW-0418">Kinase</keyword>
<keyword evidence="9" id="KW-0963">Cytoplasm</keyword>
<dbReference type="EC" id="2.7.2.8" evidence="9"/>
<dbReference type="GO" id="GO:0005737">
    <property type="term" value="C:cytoplasm"/>
    <property type="evidence" value="ECO:0007669"/>
    <property type="project" value="UniProtKB-SubCell"/>
</dbReference>
<keyword evidence="3 9" id="KW-0028">Amino-acid biosynthesis</keyword>
<comment type="pathway">
    <text evidence="1 9">Amino-acid biosynthesis; L-arginine biosynthesis; N(2)-acetyl-L-ornithine from L-glutamate: step 2/4.</text>
</comment>
<organism evidence="11 12">
    <name type="scientific">Putridiphycobacter roseus</name>
    <dbReference type="NCBI Taxonomy" id="2219161"/>
    <lineage>
        <taxon>Bacteria</taxon>
        <taxon>Pseudomonadati</taxon>
        <taxon>Bacteroidota</taxon>
        <taxon>Flavobacteriia</taxon>
        <taxon>Flavobacteriales</taxon>
        <taxon>Crocinitomicaceae</taxon>
        <taxon>Putridiphycobacter</taxon>
    </lineage>
</organism>
<dbReference type="PIRSF" id="PIRSF000728">
    <property type="entry name" value="NAGK"/>
    <property type="match status" value="1"/>
</dbReference>
<dbReference type="RefSeq" id="WP_111062622.1">
    <property type="nucleotide sequence ID" value="NZ_JBHUCU010000027.1"/>
</dbReference>